<proteinExistence type="predicted"/>
<sequence length="806" mass="90657">MPFFEGSHSNVFNHPNFFDGNSTPNQTTNHNYNGMYSGNFSGANQTINQNQNVSGQGGVLNNLHGSHAQATQPSVVDPQALNQEDRADSQKAFSAMSTARFLEGAHNFTIGHATMVAQNPDSNSAALQYLARKAMPGAMLDSAERSYPPRCDPDTRQRLRDRIVEWSTREKDDWRLLWLSGPAGVGKSAVAQTVAEEFRDMGRLAAAIFLSRPNHRDDPNAVIPTLVYQLAIGIPQYKYLITQRLADDPLIFDKNYRAQFRELITNPFNLLMTQHRDAFQHSLLIVIDGLDECSSRPAQREFVEIIGRHACSAANVPLKWMICSRSEHHLKLAFSKADQHISCYRERLDVDDEEARQDGWRMLHRGFAEIRGNYEDQLYPAWPPRRCLRVIADVASGHLGFISFILRFIGDEEYNDPDSQLQVCMEFLERPQAEQSRVVNPLLALDLLYHQILSDIPPKDLPIAMLILGVAILQPHEHLSAQNLANFLDLTQASFYRSLQRLHSVIYVPPTYRAFLENIHVYHASFSDYLLNPERSGTYHLDQVVVYSMIVSKSIKWLKYATSIPADPGAQEPPLKWIDTPTDWDLQLFSLSRYAGRTGWSLFGWIPVSQISTIMSDLDEIDFNRLPTVNEGFAIFLRWFFLLGDASKDFIKIMRVNPSFSDLALEEIPDGHRLVKHDTPNFTQFVVPFMPILGYDDLSKVPSPITLKVQLGVGQHRPAHFLLCVSDTSTPWHWNPRSLDSPHSYPTTPPPLPHSPPPGAQEASLGERPSPLTPAFSPHLGHHAGLSPSFSPAPLSEVISGAPLVS</sequence>
<reference evidence="4" key="1">
    <citation type="submission" date="2022-07" db="EMBL/GenBank/DDBJ databases">
        <title>Genome Sequence of Leucocoprinus birnbaumii.</title>
        <authorList>
            <person name="Buettner E."/>
        </authorList>
    </citation>
    <scope>NUCLEOTIDE SEQUENCE</scope>
    <source>
        <strain evidence="4">VT141</strain>
    </source>
</reference>
<evidence type="ECO:0000259" key="3">
    <source>
        <dbReference type="Pfam" id="PF24883"/>
    </source>
</evidence>
<dbReference type="Pfam" id="PF24883">
    <property type="entry name" value="NPHP3_N"/>
    <property type="match status" value="1"/>
</dbReference>
<dbReference type="AlphaFoldDB" id="A0AAD5VZI7"/>
<evidence type="ECO:0000313" key="4">
    <source>
        <dbReference type="EMBL" id="KAJ3574434.1"/>
    </source>
</evidence>
<dbReference type="PANTHER" id="PTHR10039:SF16">
    <property type="entry name" value="GPI INOSITOL-DEACYLASE"/>
    <property type="match status" value="1"/>
</dbReference>
<feature type="compositionally biased region" description="Pro residues" evidence="2">
    <location>
        <begin position="747"/>
        <end position="759"/>
    </location>
</feature>
<comment type="caution">
    <text evidence="4">The sequence shown here is derived from an EMBL/GenBank/DDBJ whole genome shotgun (WGS) entry which is preliminary data.</text>
</comment>
<feature type="domain" description="Nephrocystin 3-like N-terminal" evidence="3">
    <location>
        <begin position="162"/>
        <end position="325"/>
    </location>
</feature>
<feature type="region of interest" description="Disordered" evidence="2">
    <location>
        <begin position="741"/>
        <end position="792"/>
    </location>
</feature>
<dbReference type="InterPro" id="IPR056884">
    <property type="entry name" value="NPHP3-like_N"/>
</dbReference>
<accession>A0AAD5VZI7</accession>
<dbReference type="Gene3D" id="3.40.50.300">
    <property type="entry name" value="P-loop containing nucleotide triphosphate hydrolases"/>
    <property type="match status" value="1"/>
</dbReference>
<dbReference type="EMBL" id="JANIEX010000068">
    <property type="protein sequence ID" value="KAJ3574434.1"/>
    <property type="molecule type" value="Genomic_DNA"/>
</dbReference>
<dbReference type="PANTHER" id="PTHR10039">
    <property type="entry name" value="AMELOGENIN"/>
    <property type="match status" value="1"/>
</dbReference>
<gene>
    <name evidence="4" type="ORF">NP233_g1758</name>
</gene>
<evidence type="ECO:0000256" key="2">
    <source>
        <dbReference type="SAM" id="MobiDB-lite"/>
    </source>
</evidence>
<keyword evidence="5" id="KW-1185">Reference proteome</keyword>
<keyword evidence="1" id="KW-0677">Repeat</keyword>
<dbReference type="Proteomes" id="UP001213000">
    <property type="component" value="Unassembled WGS sequence"/>
</dbReference>
<dbReference type="InterPro" id="IPR027417">
    <property type="entry name" value="P-loop_NTPase"/>
</dbReference>
<dbReference type="SUPFAM" id="SSF52540">
    <property type="entry name" value="P-loop containing nucleoside triphosphate hydrolases"/>
    <property type="match status" value="1"/>
</dbReference>
<name>A0AAD5VZI7_9AGAR</name>
<organism evidence="4 5">
    <name type="scientific">Leucocoprinus birnbaumii</name>
    <dbReference type="NCBI Taxonomy" id="56174"/>
    <lineage>
        <taxon>Eukaryota</taxon>
        <taxon>Fungi</taxon>
        <taxon>Dikarya</taxon>
        <taxon>Basidiomycota</taxon>
        <taxon>Agaricomycotina</taxon>
        <taxon>Agaricomycetes</taxon>
        <taxon>Agaricomycetidae</taxon>
        <taxon>Agaricales</taxon>
        <taxon>Agaricineae</taxon>
        <taxon>Agaricaceae</taxon>
        <taxon>Leucocoprinus</taxon>
    </lineage>
</organism>
<feature type="region of interest" description="Disordered" evidence="2">
    <location>
        <begin position="14"/>
        <end position="79"/>
    </location>
</feature>
<protein>
    <recommendedName>
        <fullName evidence="3">Nephrocystin 3-like N-terminal domain-containing protein</fullName>
    </recommendedName>
</protein>
<feature type="compositionally biased region" description="Polar residues" evidence="2">
    <location>
        <begin position="14"/>
        <end position="54"/>
    </location>
</feature>
<evidence type="ECO:0000313" key="5">
    <source>
        <dbReference type="Proteomes" id="UP001213000"/>
    </source>
</evidence>
<evidence type="ECO:0000256" key="1">
    <source>
        <dbReference type="ARBA" id="ARBA00022737"/>
    </source>
</evidence>